<evidence type="ECO:0000313" key="3">
    <source>
        <dbReference type="EMBL" id="BBW98753.1"/>
    </source>
</evidence>
<keyword evidence="1" id="KW-1133">Transmembrane helix</keyword>
<keyword evidence="2" id="KW-0732">Signal</keyword>
<dbReference type="EMBL" id="AP022557">
    <property type="protein sequence ID" value="BBW98753.1"/>
    <property type="molecule type" value="Genomic_DNA"/>
</dbReference>
<name>A0A679FRI9_9BACL</name>
<protein>
    <submittedName>
        <fullName evidence="3">Uncharacterized protein</fullName>
    </submittedName>
</protein>
<sequence>MKKRAPFIMMLVLLFSLCLGSISAFANGMDEVKYIEIPPSDKAGMKKVWSKMGTDGEYLKVEFKLTSGNESSDKRILVYDEANGVIKFNSKNFDDATDKSRKKALGIFVDALQKSPVSLQTQQNIINTMSTANEEVSKLLVPLLMDTAKADVYTAMRWVKPIIPVIQVIFGIGAVIISILLIGSTVIDLVFIGLPIAREAILDNRSEKSGRVKFISSDAEAVIKEVESSLADNTGRYKNAYLTYFKRRALTYIILSICLLYLVMGELGNLIAWLLSLGEGVV</sequence>
<keyword evidence="1" id="KW-0472">Membrane</keyword>
<evidence type="ECO:0000256" key="2">
    <source>
        <dbReference type="SAM" id="SignalP"/>
    </source>
</evidence>
<dbReference type="Proteomes" id="UP000501421">
    <property type="component" value="Chromosome"/>
</dbReference>
<feature type="transmembrane region" description="Helical" evidence="1">
    <location>
        <begin position="168"/>
        <end position="197"/>
    </location>
</feature>
<reference evidence="4" key="1">
    <citation type="journal article" date="2020" name="Microbiol. Resour. Announc.">
        <title>Complete Genome Sequence of Geobacillus sp. Strain E55-1, Isolated from Mine Geyser in Japan.</title>
        <authorList>
            <person name="Miyazaki K."/>
            <person name="Hase E."/>
            <person name="Tokito N."/>
        </authorList>
    </citation>
    <scope>NUCLEOTIDE SEQUENCE [LARGE SCALE GENOMIC DNA]</scope>
    <source>
        <strain evidence="4">E55-1</strain>
    </source>
</reference>
<evidence type="ECO:0000313" key="4">
    <source>
        <dbReference type="Proteomes" id="UP000501421"/>
    </source>
</evidence>
<dbReference type="RefSeq" id="WP_033844474.1">
    <property type="nucleotide sequence ID" value="NZ_AP022557.1"/>
</dbReference>
<proteinExistence type="predicted"/>
<gene>
    <name evidence="3" type="ORF">GsuE55_35860</name>
</gene>
<keyword evidence="4" id="KW-1185">Reference proteome</keyword>
<feature type="transmembrane region" description="Helical" evidence="1">
    <location>
        <begin position="249"/>
        <end position="275"/>
    </location>
</feature>
<organism evidence="3 4">
    <name type="scientific">Geobacillus subterraneus</name>
    <dbReference type="NCBI Taxonomy" id="129338"/>
    <lineage>
        <taxon>Bacteria</taxon>
        <taxon>Bacillati</taxon>
        <taxon>Bacillota</taxon>
        <taxon>Bacilli</taxon>
        <taxon>Bacillales</taxon>
        <taxon>Anoxybacillaceae</taxon>
        <taxon>Geobacillus</taxon>
    </lineage>
</organism>
<feature type="signal peptide" evidence="2">
    <location>
        <begin position="1"/>
        <end position="26"/>
    </location>
</feature>
<evidence type="ECO:0000256" key="1">
    <source>
        <dbReference type="SAM" id="Phobius"/>
    </source>
</evidence>
<feature type="chain" id="PRO_5025481750" evidence="2">
    <location>
        <begin position="27"/>
        <end position="282"/>
    </location>
</feature>
<accession>A0A679FRI9</accession>
<keyword evidence="1" id="KW-0812">Transmembrane</keyword>
<dbReference type="AlphaFoldDB" id="A0A679FRI9"/>